<feature type="compositionally biased region" description="Low complexity" evidence="2">
    <location>
        <begin position="8"/>
        <end position="20"/>
    </location>
</feature>
<dbReference type="AlphaFoldDB" id="A0A9N8E3D9"/>
<keyword evidence="5" id="KW-1185">Reference proteome</keyword>
<accession>A0A9N8E3D9</accession>
<protein>
    <recommendedName>
        <fullName evidence="3">RING-type domain-containing protein</fullName>
    </recommendedName>
</protein>
<evidence type="ECO:0000313" key="4">
    <source>
        <dbReference type="EMBL" id="CAB9513861.1"/>
    </source>
</evidence>
<dbReference type="Gene3D" id="1.20.120.1750">
    <property type="match status" value="1"/>
</dbReference>
<sequence>MGSKMACITETPTIMTTPTTNEEGVEPVTKPHSPSTLPDSEDDDDESMTCMVCWEQTANDSTTTPATTTTATTAATSSSKTLLTLPCNHGACHSCITNWIERCEGNGHDEATCPHCRQEIHPDAIAEIMGRPYERVSQKLTPEDAAIVDDFTQTWLDDNEARECSNCGMWSVREGDDSLQATACLCGYIYCWNCEDEAEDCGCDHHEYYDYLTDDCYQMSDASDYPVATEEDLQDFQAFMQRRKAVICGDDENEADSDEEQEKQKVQEEPAEYVFLVSVFDECTEPAEYVFLASIFDECTEAADYVFVVSIFDECTEPAEYVFFEPIFDTGKEAAEDVFLVPLFGEYTGTTAAGMPGFFDFDFLL</sequence>
<organism evidence="4 5">
    <name type="scientific">Seminavis robusta</name>
    <dbReference type="NCBI Taxonomy" id="568900"/>
    <lineage>
        <taxon>Eukaryota</taxon>
        <taxon>Sar</taxon>
        <taxon>Stramenopiles</taxon>
        <taxon>Ochrophyta</taxon>
        <taxon>Bacillariophyta</taxon>
        <taxon>Bacillariophyceae</taxon>
        <taxon>Bacillariophycidae</taxon>
        <taxon>Naviculales</taxon>
        <taxon>Naviculaceae</taxon>
        <taxon>Seminavis</taxon>
    </lineage>
</organism>
<dbReference type="Proteomes" id="UP001153069">
    <property type="component" value="Unassembled WGS sequence"/>
</dbReference>
<feature type="domain" description="RING-type" evidence="3">
    <location>
        <begin position="50"/>
        <end position="117"/>
    </location>
</feature>
<dbReference type="InterPro" id="IPR013083">
    <property type="entry name" value="Znf_RING/FYVE/PHD"/>
</dbReference>
<gene>
    <name evidence="4" type="ORF">SEMRO_618_G176270.1</name>
</gene>
<keyword evidence="1" id="KW-0862">Zinc</keyword>
<proteinExistence type="predicted"/>
<dbReference type="SUPFAM" id="SSF57850">
    <property type="entry name" value="RING/U-box"/>
    <property type="match status" value="2"/>
</dbReference>
<dbReference type="Gene3D" id="3.30.40.10">
    <property type="entry name" value="Zinc/RING finger domain, C3HC4 (zinc finger)"/>
    <property type="match status" value="1"/>
</dbReference>
<name>A0A9N8E3D9_9STRA</name>
<evidence type="ECO:0000259" key="3">
    <source>
        <dbReference type="PROSITE" id="PS50089"/>
    </source>
</evidence>
<dbReference type="GO" id="GO:0008270">
    <property type="term" value="F:zinc ion binding"/>
    <property type="evidence" value="ECO:0007669"/>
    <property type="project" value="UniProtKB-KW"/>
</dbReference>
<comment type="caution">
    <text evidence="4">The sequence shown here is derived from an EMBL/GenBank/DDBJ whole genome shotgun (WGS) entry which is preliminary data.</text>
</comment>
<dbReference type="EMBL" id="CAICTM010000617">
    <property type="protein sequence ID" value="CAB9513861.1"/>
    <property type="molecule type" value="Genomic_DNA"/>
</dbReference>
<keyword evidence="1" id="KW-0479">Metal-binding</keyword>
<keyword evidence="1" id="KW-0863">Zinc-finger</keyword>
<dbReference type="SMART" id="SM00184">
    <property type="entry name" value="RING"/>
    <property type="match status" value="1"/>
</dbReference>
<feature type="region of interest" description="Disordered" evidence="2">
    <location>
        <begin position="1"/>
        <end position="46"/>
    </location>
</feature>
<reference evidence="4" key="1">
    <citation type="submission" date="2020-06" db="EMBL/GenBank/DDBJ databases">
        <authorList>
            <consortium name="Plant Systems Biology data submission"/>
        </authorList>
    </citation>
    <scope>NUCLEOTIDE SEQUENCE</scope>
    <source>
        <strain evidence="4">D6</strain>
    </source>
</reference>
<evidence type="ECO:0000256" key="1">
    <source>
        <dbReference type="PROSITE-ProRule" id="PRU00175"/>
    </source>
</evidence>
<evidence type="ECO:0000256" key="2">
    <source>
        <dbReference type="SAM" id="MobiDB-lite"/>
    </source>
</evidence>
<evidence type="ECO:0000313" key="5">
    <source>
        <dbReference type="Proteomes" id="UP001153069"/>
    </source>
</evidence>
<dbReference type="PROSITE" id="PS50089">
    <property type="entry name" value="ZF_RING_2"/>
    <property type="match status" value="1"/>
</dbReference>
<dbReference type="InterPro" id="IPR001841">
    <property type="entry name" value="Znf_RING"/>
</dbReference>